<name>A0AAD8WKS2_LOLMU</name>
<proteinExistence type="predicted"/>
<sequence length="109" mass="12375">MEDPRTLDKIMYVRPPTNICSFGHLFHMVEKKTGRTLGRHYVSEQEIAKKIQEAPFPLNFQLAMVHSTLVHAQACDGAIDQAVGVEATRLYPDFKYVTMEGYLDGLCLM</sequence>
<dbReference type="PANTHER" id="PTHR43349:SF30">
    <property type="entry name" value="NMRA-LIKE DOMAIN-CONTAINING PROTEIN"/>
    <property type="match status" value="1"/>
</dbReference>
<comment type="caution">
    <text evidence="2">The sequence shown here is derived from an EMBL/GenBank/DDBJ whole genome shotgun (WGS) entry which is preliminary data.</text>
</comment>
<dbReference type="InterPro" id="IPR050608">
    <property type="entry name" value="NmrA-type/Isoflavone_red_sf"/>
</dbReference>
<evidence type="ECO:0000259" key="1">
    <source>
        <dbReference type="Pfam" id="PF05368"/>
    </source>
</evidence>
<protein>
    <recommendedName>
        <fullName evidence="1">NmrA-like domain-containing protein</fullName>
    </recommendedName>
</protein>
<dbReference type="Pfam" id="PF05368">
    <property type="entry name" value="NmrA"/>
    <property type="match status" value="1"/>
</dbReference>
<evidence type="ECO:0000313" key="3">
    <source>
        <dbReference type="Proteomes" id="UP001231189"/>
    </source>
</evidence>
<dbReference type="SUPFAM" id="SSF51735">
    <property type="entry name" value="NAD(P)-binding Rossmann-fold domains"/>
    <property type="match status" value="1"/>
</dbReference>
<gene>
    <name evidence="2" type="ORF">QYE76_051664</name>
</gene>
<organism evidence="2 3">
    <name type="scientific">Lolium multiflorum</name>
    <name type="common">Italian ryegrass</name>
    <name type="synonym">Lolium perenne subsp. multiflorum</name>
    <dbReference type="NCBI Taxonomy" id="4521"/>
    <lineage>
        <taxon>Eukaryota</taxon>
        <taxon>Viridiplantae</taxon>
        <taxon>Streptophyta</taxon>
        <taxon>Embryophyta</taxon>
        <taxon>Tracheophyta</taxon>
        <taxon>Spermatophyta</taxon>
        <taxon>Magnoliopsida</taxon>
        <taxon>Liliopsida</taxon>
        <taxon>Poales</taxon>
        <taxon>Poaceae</taxon>
        <taxon>BOP clade</taxon>
        <taxon>Pooideae</taxon>
        <taxon>Poodae</taxon>
        <taxon>Poeae</taxon>
        <taxon>Poeae Chloroplast Group 2 (Poeae type)</taxon>
        <taxon>Loliodinae</taxon>
        <taxon>Loliinae</taxon>
        <taxon>Lolium</taxon>
    </lineage>
</organism>
<feature type="domain" description="NmrA-like" evidence="1">
    <location>
        <begin position="1"/>
        <end position="103"/>
    </location>
</feature>
<dbReference type="InterPro" id="IPR036291">
    <property type="entry name" value="NAD(P)-bd_dom_sf"/>
</dbReference>
<dbReference type="Gene3D" id="3.90.25.10">
    <property type="entry name" value="UDP-galactose 4-epimerase, domain 1"/>
    <property type="match status" value="1"/>
</dbReference>
<dbReference type="EMBL" id="JAUUTY010000003">
    <property type="protein sequence ID" value="KAK1663505.1"/>
    <property type="molecule type" value="Genomic_DNA"/>
</dbReference>
<dbReference type="PANTHER" id="PTHR43349">
    <property type="entry name" value="PINORESINOL REDUCTASE-RELATED"/>
    <property type="match status" value="1"/>
</dbReference>
<reference evidence="2" key="1">
    <citation type="submission" date="2023-07" db="EMBL/GenBank/DDBJ databases">
        <title>A chromosome-level genome assembly of Lolium multiflorum.</title>
        <authorList>
            <person name="Chen Y."/>
            <person name="Copetti D."/>
            <person name="Kolliker R."/>
            <person name="Studer B."/>
        </authorList>
    </citation>
    <scope>NUCLEOTIDE SEQUENCE</scope>
    <source>
        <strain evidence="2">02402/16</strain>
        <tissue evidence="2">Leaf</tissue>
    </source>
</reference>
<evidence type="ECO:0000313" key="2">
    <source>
        <dbReference type="EMBL" id="KAK1663505.1"/>
    </source>
</evidence>
<keyword evidence="3" id="KW-1185">Reference proteome</keyword>
<dbReference type="InterPro" id="IPR008030">
    <property type="entry name" value="NmrA-like"/>
</dbReference>
<dbReference type="Proteomes" id="UP001231189">
    <property type="component" value="Unassembled WGS sequence"/>
</dbReference>
<accession>A0AAD8WKS2</accession>
<dbReference type="AlphaFoldDB" id="A0AAD8WKS2"/>